<comment type="caution">
    <text evidence="1">The sequence shown here is derived from an EMBL/GenBank/DDBJ whole genome shotgun (WGS) entry which is preliminary data.</text>
</comment>
<dbReference type="HOGENOM" id="CLU_3379017_0_0_6"/>
<reference evidence="1 2" key="1">
    <citation type="journal article" date="2011" name="PLoS Pathog.">
        <title>Dynamic evolution of pathogenicity revealed by sequencing and comparative genomics of 19 Pseudomonas syringae isolates.</title>
        <authorList>
            <person name="Baltrus D.A."/>
            <person name="Nishimura M.T."/>
            <person name="Romanchuk A."/>
            <person name="Chang J.H."/>
            <person name="Mukhtar M.S."/>
            <person name="Cherkis K."/>
            <person name="Roach J."/>
            <person name="Grant S.R."/>
            <person name="Jones C.D."/>
            <person name="Dangl J.L."/>
        </authorList>
    </citation>
    <scope>NUCLEOTIDE SEQUENCE [LARGE SCALE GENOMIC DNA]</scope>
    <source>
        <strain evidence="1 2">1704B</strain>
    </source>
</reference>
<sequence length="33" mass="3633">AMKQARGRPYFYTGSEDGNQIYILIRLGNGVSG</sequence>
<evidence type="ECO:0000313" key="1">
    <source>
        <dbReference type="EMBL" id="EGH49961.1"/>
    </source>
</evidence>
<name>F3GSA8_PSESJ</name>
<dbReference type="AlphaFoldDB" id="F3GSA8"/>
<dbReference type="EMBL" id="AEAI01004955">
    <property type="protein sequence ID" value="EGH49961.1"/>
    <property type="molecule type" value="Genomic_DNA"/>
</dbReference>
<keyword evidence="2" id="KW-1185">Reference proteome</keyword>
<protein>
    <submittedName>
        <fullName evidence="1">PAS:GGDEF protein</fullName>
    </submittedName>
</protein>
<organism evidence="1 2">
    <name type="scientific">Pseudomonas syringae pv. pisi str. 1704B</name>
    <dbReference type="NCBI Taxonomy" id="629263"/>
    <lineage>
        <taxon>Bacteria</taxon>
        <taxon>Pseudomonadati</taxon>
        <taxon>Pseudomonadota</taxon>
        <taxon>Gammaproteobacteria</taxon>
        <taxon>Pseudomonadales</taxon>
        <taxon>Pseudomonadaceae</taxon>
        <taxon>Pseudomonas</taxon>
        <taxon>Pseudomonas syringae</taxon>
    </lineage>
</organism>
<evidence type="ECO:0000313" key="2">
    <source>
        <dbReference type="Proteomes" id="UP000004986"/>
    </source>
</evidence>
<feature type="non-terminal residue" evidence="1">
    <location>
        <position position="33"/>
    </location>
</feature>
<feature type="non-terminal residue" evidence="1">
    <location>
        <position position="1"/>
    </location>
</feature>
<proteinExistence type="predicted"/>
<gene>
    <name evidence="1" type="ORF">PSYPI_49147</name>
</gene>
<accession>F3GSA8</accession>
<dbReference type="Proteomes" id="UP000004986">
    <property type="component" value="Unassembled WGS sequence"/>
</dbReference>